<protein>
    <submittedName>
        <fullName evidence="1">Uncharacterized protein</fullName>
    </submittedName>
</protein>
<dbReference type="AlphaFoldDB" id="A0A382E1C4"/>
<reference evidence="1" key="1">
    <citation type="submission" date="2018-05" db="EMBL/GenBank/DDBJ databases">
        <authorList>
            <person name="Lanie J.A."/>
            <person name="Ng W.-L."/>
            <person name="Kazmierczak K.M."/>
            <person name="Andrzejewski T.M."/>
            <person name="Davidsen T.M."/>
            <person name="Wayne K.J."/>
            <person name="Tettelin H."/>
            <person name="Glass J.I."/>
            <person name="Rusch D."/>
            <person name="Podicherti R."/>
            <person name="Tsui H.-C.T."/>
            <person name="Winkler M.E."/>
        </authorList>
    </citation>
    <scope>NUCLEOTIDE SEQUENCE</scope>
</reference>
<accession>A0A382E1C4</accession>
<sequence length="229" mass="26097">MNVLQMLDKVISLTVTNLDNLCSLAILSKVSDAPENEEGEFDELEFIPNYISVPEMFHSFTEEGPFSKCTLCNRPLLGDGTPYLIHKAFHRSEVIFEYAMCLPCRAKMQEELSTESLERINQYMDQFHMEDRNEQLLEEYGTEVAPWVSHCFISGKPIKGEDEYHYYAFCDGPDLVFNGLPMALAGGVDEELNELLSQQTRERLDGFVDEQFGLPPELKKPIKGSPILI</sequence>
<organism evidence="1">
    <name type="scientific">marine metagenome</name>
    <dbReference type="NCBI Taxonomy" id="408172"/>
    <lineage>
        <taxon>unclassified sequences</taxon>
        <taxon>metagenomes</taxon>
        <taxon>ecological metagenomes</taxon>
    </lineage>
</organism>
<gene>
    <name evidence="1" type="ORF">METZ01_LOCUS196491</name>
</gene>
<name>A0A382E1C4_9ZZZZ</name>
<evidence type="ECO:0000313" key="1">
    <source>
        <dbReference type="EMBL" id="SVB43637.1"/>
    </source>
</evidence>
<dbReference type="EMBL" id="UINC01041828">
    <property type="protein sequence ID" value="SVB43637.1"/>
    <property type="molecule type" value="Genomic_DNA"/>
</dbReference>
<proteinExistence type="predicted"/>